<dbReference type="CDD" id="cd01392">
    <property type="entry name" value="HTH_LacI"/>
    <property type="match status" value="1"/>
</dbReference>
<evidence type="ECO:0000313" key="6">
    <source>
        <dbReference type="Proteomes" id="UP000539146"/>
    </source>
</evidence>
<dbReference type="Pfam" id="PF00356">
    <property type="entry name" value="LacI"/>
    <property type="match status" value="1"/>
</dbReference>
<dbReference type="PRINTS" id="PR00036">
    <property type="entry name" value="HTHLACI"/>
</dbReference>
<evidence type="ECO:0000256" key="3">
    <source>
        <dbReference type="ARBA" id="ARBA00023163"/>
    </source>
</evidence>
<proteinExistence type="predicted"/>
<gene>
    <name evidence="5" type="ORF">HP467_13985</name>
</gene>
<sequence length="354" mass="37683">MRERARHDRTTIYDVARLAGVSHQTVSRVINNELGVAARTRQRVLDSIQQLGYRRRSAARSLASSTSQTLAVLSTGGCSYGPSATVLGIHRAAARHRLAVLSSLLERHTASAVPGALGLLLAEEPMALIAVTDDEQAAGTIARICEQSRTPYVLTGATPPNNELAPHASVRLDQETAGQEAVEQLLARGARRIGYIPGPRFSADAQSRQVGVLRAATQHGIPLRRLPEGDWTVKAGFRIADSLRSDEVDGIVAANDRMAIGAIQALQARGVSVPGEVQVIGFDDGPEAALVDPSLSSMRLSFDLLGVMAVRAALDLTRGTASDVAIRSQFVERGSVRTTRTSLARIGDRRPAAV</sequence>
<protein>
    <submittedName>
        <fullName evidence="5">LacI family DNA-binding transcriptional regulator</fullName>
    </submittedName>
</protein>
<dbReference type="InterPro" id="IPR046335">
    <property type="entry name" value="LacI/GalR-like_sensor"/>
</dbReference>
<dbReference type="PANTHER" id="PTHR30146:SF153">
    <property type="entry name" value="LACTOSE OPERON REPRESSOR"/>
    <property type="match status" value="1"/>
</dbReference>
<keyword evidence="2 5" id="KW-0238">DNA-binding</keyword>
<dbReference type="InterPro" id="IPR000843">
    <property type="entry name" value="HTH_LacI"/>
</dbReference>
<name>A0A850E0N4_9MICO</name>
<reference evidence="5 6" key="1">
    <citation type="submission" date="2020-05" db="EMBL/GenBank/DDBJ databases">
        <title>Genome Sequencing of Type Strains.</title>
        <authorList>
            <person name="Lemaire J.F."/>
            <person name="Inderbitzin P."/>
            <person name="Gregorio O.A."/>
            <person name="Collins S.B."/>
            <person name="Wespe N."/>
            <person name="Knight-Connoni V."/>
        </authorList>
    </citation>
    <scope>NUCLEOTIDE SEQUENCE [LARGE SCALE GENOMIC DNA]</scope>
    <source>
        <strain evidence="5 6">DSM 20512</strain>
    </source>
</reference>
<feature type="domain" description="HTH lacI-type" evidence="4">
    <location>
        <begin position="10"/>
        <end position="64"/>
    </location>
</feature>
<keyword evidence="3" id="KW-0804">Transcription</keyword>
<dbReference type="GO" id="GO:0003700">
    <property type="term" value="F:DNA-binding transcription factor activity"/>
    <property type="evidence" value="ECO:0007669"/>
    <property type="project" value="TreeGrafter"/>
</dbReference>
<evidence type="ECO:0000313" key="5">
    <source>
        <dbReference type="EMBL" id="NUU29203.1"/>
    </source>
</evidence>
<dbReference type="Proteomes" id="UP000539146">
    <property type="component" value="Unassembled WGS sequence"/>
</dbReference>
<dbReference type="PROSITE" id="PS50932">
    <property type="entry name" value="HTH_LACI_2"/>
    <property type="match status" value="1"/>
</dbReference>
<dbReference type="SMART" id="SM00354">
    <property type="entry name" value="HTH_LACI"/>
    <property type="match status" value="1"/>
</dbReference>
<dbReference type="SUPFAM" id="SSF47413">
    <property type="entry name" value="lambda repressor-like DNA-binding domains"/>
    <property type="match status" value="1"/>
</dbReference>
<dbReference type="InterPro" id="IPR028082">
    <property type="entry name" value="Peripla_BP_I"/>
</dbReference>
<dbReference type="PROSITE" id="PS00356">
    <property type="entry name" value="HTH_LACI_1"/>
    <property type="match status" value="1"/>
</dbReference>
<evidence type="ECO:0000259" key="4">
    <source>
        <dbReference type="PROSITE" id="PS50932"/>
    </source>
</evidence>
<dbReference type="AlphaFoldDB" id="A0A850E0N4"/>
<dbReference type="RefSeq" id="WP_175326554.1">
    <property type="nucleotide sequence ID" value="NZ_BAAAWP010000001.1"/>
</dbReference>
<accession>A0A850E0N4</accession>
<comment type="caution">
    <text evidence="5">The sequence shown here is derived from an EMBL/GenBank/DDBJ whole genome shotgun (WGS) entry which is preliminary data.</text>
</comment>
<dbReference type="Gene3D" id="3.40.50.2300">
    <property type="match status" value="2"/>
</dbReference>
<dbReference type="GO" id="GO:0000976">
    <property type="term" value="F:transcription cis-regulatory region binding"/>
    <property type="evidence" value="ECO:0007669"/>
    <property type="project" value="TreeGrafter"/>
</dbReference>
<dbReference type="Pfam" id="PF13377">
    <property type="entry name" value="Peripla_BP_3"/>
    <property type="match status" value="1"/>
</dbReference>
<organism evidence="5 6">
    <name type="scientific">Curtobacterium citreum</name>
    <dbReference type="NCBI Taxonomy" id="2036"/>
    <lineage>
        <taxon>Bacteria</taxon>
        <taxon>Bacillati</taxon>
        <taxon>Actinomycetota</taxon>
        <taxon>Actinomycetes</taxon>
        <taxon>Micrococcales</taxon>
        <taxon>Microbacteriaceae</taxon>
        <taxon>Curtobacterium</taxon>
    </lineage>
</organism>
<dbReference type="SUPFAM" id="SSF53822">
    <property type="entry name" value="Periplasmic binding protein-like I"/>
    <property type="match status" value="1"/>
</dbReference>
<keyword evidence="1" id="KW-0805">Transcription regulation</keyword>
<dbReference type="InterPro" id="IPR010982">
    <property type="entry name" value="Lambda_DNA-bd_dom_sf"/>
</dbReference>
<dbReference type="EMBL" id="JABMCG010000121">
    <property type="protein sequence ID" value="NUU29203.1"/>
    <property type="molecule type" value="Genomic_DNA"/>
</dbReference>
<evidence type="ECO:0000256" key="2">
    <source>
        <dbReference type="ARBA" id="ARBA00023125"/>
    </source>
</evidence>
<evidence type="ECO:0000256" key="1">
    <source>
        <dbReference type="ARBA" id="ARBA00023015"/>
    </source>
</evidence>
<dbReference type="Gene3D" id="1.10.260.40">
    <property type="entry name" value="lambda repressor-like DNA-binding domains"/>
    <property type="match status" value="1"/>
</dbReference>
<dbReference type="PANTHER" id="PTHR30146">
    <property type="entry name" value="LACI-RELATED TRANSCRIPTIONAL REPRESSOR"/>
    <property type="match status" value="1"/>
</dbReference>